<keyword evidence="1" id="KW-0812">Transmembrane</keyword>
<keyword evidence="3" id="KW-1185">Reference proteome</keyword>
<sequence length="128" mass="13621">MKTKLFILMVLATMNVCLGQKTTSQKSSKDYKKEGNTELIIGSVLVAGSVLVLANAAQGDVKLNSLPMVIVGGALLMGGGIAILSSSGNSFKKARELSANLDYKPMEIQRFSSRQMAGVPVVSIRIKF</sequence>
<evidence type="ECO:0000256" key="1">
    <source>
        <dbReference type="SAM" id="Phobius"/>
    </source>
</evidence>
<keyword evidence="1" id="KW-0472">Membrane</keyword>
<gene>
    <name evidence="2" type="ORF">SAMN03080617_00164</name>
</gene>
<feature type="transmembrane region" description="Helical" evidence="1">
    <location>
        <begin position="66"/>
        <end position="85"/>
    </location>
</feature>
<dbReference type="Proteomes" id="UP000198756">
    <property type="component" value="Unassembled WGS sequence"/>
</dbReference>
<organism evidence="2 3">
    <name type="scientific">Algoriphagus alkaliphilus</name>
    <dbReference type="NCBI Taxonomy" id="279824"/>
    <lineage>
        <taxon>Bacteria</taxon>
        <taxon>Pseudomonadati</taxon>
        <taxon>Bacteroidota</taxon>
        <taxon>Cytophagia</taxon>
        <taxon>Cytophagales</taxon>
        <taxon>Cyclobacteriaceae</taxon>
        <taxon>Algoriphagus</taxon>
    </lineage>
</organism>
<dbReference type="EMBL" id="FMXE01000002">
    <property type="protein sequence ID" value="SDA38418.1"/>
    <property type="molecule type" value="Genomic_DNA"/>
</dbReference>
<accession>A0A1G5UYJ0</accession>
<evidence type="ECO:0000313" key="2">
    <source>
        <dbReference type="EMBL" id="SDA38418.1"/>
    </source>
</evidence>
<feature type="transmembrane region" description="Helical" evidence="1">
    <location>
        <begin position="35"/>
        <end position="54"/>
    </location>
</feature>
<evidence type="ECO:0000313" key="3">
    <source>
        <dbReference type="Proteomes" id="UP000198756"/>
    </source>
</evidence>
<dbReference type="STRING" id="279824.SAMN03080617_00164"/>
<name>A0A1G5UYJ0_9BACT</name>
<keyword evidence="1" id="KW-1133">Transmembrane helix</keyword>
<dbReference type="RefSeq" id="WP_092728047.1">
    <property type="nucleotide sequence ID" value="NZ_FMXE01000002.1"/>
</dbReference>
<dbReference type="AlphaFoldDB" id="A0A1G5UYJ0"/>
<reference evidence="3" key="1">
    <citation type="submission" date="2016-10" db="EMBL/GenBank/DDBJ databases">
        <authorList>
            <person name="Varghese N."/>
            <person name="Submissions S."/>
        </authorList>
    </citation>
    <scope>NUCLEOTIDE SEQUENCE [LARGE SCALE GENOMIC DNA]</scope>
    <source>
        <strain evidence="3">DSM 22703</strain>
    </source>
</reference>
<protein>
    <submittedName>
        <fullName evidence="2">Uncharacterized protein</fullName>
    </submittedName>
</protein>
<proteinExistence type="predicted"/>